<comment type="caution">
    <text evidence="2">The sequence shown here is derived from an EMBL/GenBank/DDBJ whole genome shotgun (WGS) entry which is preliminary data.</text>
</comment>
<dbReference type="Proteomes" id="UP000628775">
    <property type="component" value="Unassembled WGS sequence"/>
</dbReference>
<dbReference type="EMBL" id="BMIR01000006">
    <property type="protein sequence ID" value="GGE38505.1"/>
    <property type="molecule type" value="Genomic_DNA"/>
</dbReference>
<reference evidence="2" key="2">
    <citation type="submission" date="2020-09" db="EMBL/GenBank/DDBJ databases">
        <authorList>
            <person name="Sun Q."/>
            <person name="Zhou Y."/>
        </authorList>
    </citation>
    <scope>NUCLEOTIDE SEQUENCE</scope>
    <source>
        <strain evidence="2">CGMCC 1.15371</strain>
    </source>
</reference>
<feature type="transmembrane region" description="Helical" evidence="1">
    <location>
        <begin position="77"/>
        <end position="105"/>
    </location>
</feature>
<evidence type="ECO:0000313" key="2">
    <source>
        <dbReference type="EMBL" id="GGE38505.1"/>
    </source>
</evidence>
<feature type="transmembrane region" description="Helical" evidence="1">
    <location>
        <begin position="7"/>
        <end position="24"/>
    </location>
</feature>
<dbReference type="RefSeq" id="WP_188692047.1">
    <property type="nucleotide sequence ID" value="NZ_BMIR01000006.1"/>
</dbReference>
<name>A0A8J2VXG5_9BACL</name>
<protein>
    <submittedName>
        <fullName evidence="2">Uncharacterized protein</fullName>
    </submittedName>
</protein>
<gene>
    <name evidence="2" type="ORF">GCM10011391_16680</name>
</gene>
<evidence type="ECO:0000256" key="1">
    <source>
        <dbReference type="SAM" id="Phobius"/>
    </source>
</evidence>
<keyword evidence="1" id="KW-1133">Transmembrane helix</keyword>
<sequence length="125" mass="13985">MRLLTWYIIGILCGYEVITLFAGIDDLSSLGELILEPGSFLSGAVFLVASFIILSFVMRKGLILHLRKPKHERRASLIMNLVALLLGWGFLFIQSLWMTLAIAVLTSIHFGLSYDKIQKGLSETQ</sequence>
<accession>A0A8J2VXG5</accession>
<keyword evidence="1" id="KW-0812">Transmembrane</keyword>
<reference evidence="2" key="1">
    <citation type="journal article" date="2014" name="Int. J. Syst. Evol. Microbiol.">
        <title>Complete genome sequence of Corynebacterium casei LMG S-19264T (=DSM 44701T), isolated from a smear-ripened cheese.</title>
        <authorList>
            <consortium name="US DOE Joint Genome Institute (JGI-PGF)"/>
            <person name="Walter F."/>
            <person name="Albersmeier A."/>
            <person name="Kalinowski J."/>
            <person name="Ruckert C."/>
        </authorList>
    </citation>
    <scope>NUCLEOTIDE SEQUENCE</scope>
    <source>
        <strain evidence="2">CGMCC 1.15371</strain>
    </source>
</reference>
<evidence type="ECO:0000313" key="3">
    <source>
        <dbReference type="Proteomes" id="UP000628775"/>
    </source>
</evidence>
<dbReference type="AlphaFoldDB" id="A0A8J2VXG5"/>
<proteinExistence type="predicted"/>
<feature type="transmembrane region" description="Helical" evidence="1">
    <location>
        <begin position="39"/>
        <end position="57"/>
    </location>
</feature>
<organism evidence="2 3">
    <name type="scientific">Pullulanibacillus camelliae</name>
    <dbReference type="NCBI Taxonomy" id="1707096"/>
    <lineage>
        <taxon>Bacteria</taxon>
        <taxon>Bacillati</taxon>
        <taxon>Bacillota</taxon>
        <taxon>Bacilli</taxon>
        <taxon>Bacillales</taxon>
        <taxon>Sporolactobacillaceae</taxon>
        <taxon>Pullulanibacillus</taxon>
    </lineage>
</organism>
<keyword evidence="1" id="KW-0472">Membrane</keyword>
<keyword evidence="3" id="KW-1185">Reference proteome</keyword>